<feature type="domain" description="GST N-terminal" evidence="1">
    <location>
        <begin position="1"/>
        <end position="77"/>
    </location>
</feature>
<dbReference type="Gene3D" id="1.20.1050.10">
    <property type="match status" value="1"/>
</dbReference>
<dbReference type="GO" id="GO:0005737">
    <property type="term" value="C:cytoplasm"/>
    <property type="evidence" value="ECO:0007669"/>
    <property type="project" value="TreeGrafter"/>
</dbReference>
<dbReference type="PANTHER" id="PTHR43968:SF6">
    <property type="entry name" value="GLUTATHIONE S-TRANSFERASE OMEGA"/>
    <property type="match status" value="1"/>
</dbReference>
<dbReference type="SFLD" id="SFLDG00358">
    <property type="entry name" value="Main_(cytGST)"/>
    <property type="match status" value="1"/>
</dbReference>
<dbReference type="InterPro" id="IPR010987">
    <property type="entry name" value="Glutathione-S-Trfase_C-like"/>
</dbReference>
<dbReference type="PROSITE" id="PS50404">
    <property type="entry name" value="GST_NTER"/>
    <property type="match status" value="1"/>
</dbReference>
<dbReference type="InterPro" id="IPR004045">
    <property type="entry name" value="Glutathione_S-Trfase_N"/>
</dbReference>
<dbReference type="AlphaFoldDB" id="A0A838YMJ0"/>
<dbReference type="EMBL" id="JACETM010000005">
    <property type="protein sequence ID" value="MBA4723782.1"/>
    <property type="molecule type" value="Genomic_DNA"/>
</dbReference>
<dbReference type="Proteomes" id="UP000585327">
    <property type="component" value="Unassembled WGS sequence"/>
</dbReference>
<dbReference type="InterPro" id="IPR050983">
    <property type="entry name" value="GST_Omega/HSP26"/>
</dbReference>
<dbReference type="InterPro" id="IPR036282">
    <property type="entry name" value="Glutathione-S-Trfase_C_sf"/>
</dbReference>
<dbReference type="Pfam" id="PF13417">
    <property type="entry name" value="GST_N_3"/>
    <property type="match status" value="1"/>
</dbReference>
<proteinExistence type="predicted"/>
<dbReference type="SUPFAM" id="SSF52833">
    <property type="entry name" value="Thioredoxin-like"/>
    <property type="match status" value="1"/>
</dbReference>
<dbReference type="InterPro" id="IPR040079">
    <property type="entry name" value="Glutathione_S-Trfase"/>
</dbReference>
<dbReference type="SUPFAM" id="SSF47616">
    <property type="entry name" value="GST C-terminal domain-like"/>
    <property type="match status" value="1"/>
</dbReference>
<evidence type="ECO:0000313" key="3">
    <source>
        <dbReference type="EMBL" id="MBA4723782.1"/>
    </source>
</evidence>
<feature type="domain" description="GST C-terminal" evidence="2">
    <location>
        <begin position="82"/>
        <end position="204"/>
    </location>
</feature>
<dbReference type="InterPro" id="IPR004046">
    <property type="entry name" value="GST_C"/>
</dbReference>
<sequence>MILYSDRDDHYSQRVRIVLAEKDITAEIRESSLEDTPDEILSINPYHKLPILVDRDLALHDPSVMMEYLDERFPHPPLLPVYPVTRANSRTLMLRIDKEWCPILDTLIEAKLSEKESMKLREELLHEISSIAPTFKEFKFFMSDEFTLVDCCLAPILWRLPSIGIKLPVNRHLKPLLDYQKKVFERPGFLDSLSSLERDLKEEE</sequence>
<keyword evidence="3" id="KW-0808">Transferase</keyword>
<evidence type="ECO:0000313" key="4">
    <source>
        <dbReference type="Proteomes" id="UP000585327"/>
    </source>
</evidence>
<organism evidence="3 4">
    <name type="scientific">SAR86 cluster bacterium</name>
    <dbReference type="NCBI Taxonomy" id="2030880"/>
    <lineage>
        <taxon>Bacteria</taxon>
        <taxon>Pseudomonadati</taxon>
        <taxon>Pseudomonadota</taxon>
        <taxon>Gammaproteobacteria</taxon>
        <taxon>SAR86 cluster</taxon>
    </lineage>
</organism>
<dbReference type="GO" id="GO:0016740">
    <property type="term" value="F:transferase activity"/>
    <property type="evidence" value="ECO:0007669"/>
    <property type="project" value="UniProtKB-KW"/>
</dbReference>
<dbReference type="Pfam" id="PF00043">
    <property type="entry name" value="GST_C"/>
    <property type="match status" value="1"/>
</dbReference>
<dbReference type="InterPro" id="IPR036249">
    <property type="entry name" value="Thioredoxin-like_sf"/>
</dbReference>
<dbReference type="PROSITE" id="PS50405">
    <property type="entry name" value="GST_CTER"/>
    <property type="match status" value="1"/>
</dbReference>
<reference evidence="3 4" key="1">
    <citation type="submission" date="2020-06" db="EMBL/GenBank/DDBJ databases">
        <title>Dysbiosis in marine aquaculture revealed through microbiome analysis: reverse ecology for environmental sustainability.</title>
        <authorList>
            <person name="Haro-Moreno J.M."/>
            <person name="Coutinho F.H."/>
            <person name="Zaragoza-Solas A."/>
            <person name="Picazo A."/>
            <person name="Almagro-Moreno S."/>
            <person name="Lopez-Perez M."/>
        </authorList>
    </citation>
    <scope>NUCLEOTIDE SEQUENCE [LARGE SCALE GENOMIC DNA]</scope>
    <source>
        <strain evidence="3">MCMED-G42</strain>
    </source>
</reference>
<accession>A0A838YMJ0</accession>
<evidence type="ECO:0000259" key="2">
    <source>
        <dbReference type="PROSITE" id="PS50405"/>
    </source>
</evidence>
<dbReference type="Gene3D" id="3.40.30.10">
    <property type="entry name" value="Glutaredoxin"/>
    <property type="match status" value="1"/>
</dbReference>
<dbReference type="PANTHER" id="PTHR43968">
    <property type="match status" value="1"/>
</dbReference>
<gene>
    <name evidence="3" type="ORF">H2021_01055</name>
</gene>
<evidence type="ECO:0000259" key="1">
    <source>
        <dbReference type="PROSITE" id="PS50404"/>
    </source>
</evidence>
<dbReference type="SFLD" id="SFLDS00019">
    <property type="entry name" value="Glutathione_Transferase_(cytos"/>
    <property type="match status" value="1"/>
</dbReference>
<comment type="caution">
    <text evidence="3">The sequence shown here is derived from an EMBL/GenBank/DDBJ whole genome shotgun (WGS) entry which is preliminary data.</text>
</comment>
<protein>
    <submittedName>
        <fullName evidence="3">Glutathione S-transferase N-terminal domain-containing protein</fullName>
    </submittedName>
</protein>
<name>A0A838YMJ0_9GAMM</name>